<evidence type="ECO:0000313" key="4">
    <source>
        <dbReference type="Proteomes" id="UP000641588"/>
    </source>
</evidence>
<organism evidence="3 4">
    <name type="scientific">Paenibacillus foliorum</name>
    <dbReference type="NCBI Taxonomy" id="2654974"/>
    <lineage>
        <taxon>Bacteria</taxon>
        <taxon>Bacillati</taxon>
        <taxon>Bacillota</taxon>
        <taxon>Bacilli</taxon>
        <taxon>Bacillales</taxon>
        <taxon>Paenibacillaceae</taxon>
        <taxon>Paenibacillus</taxon>
    </lineage>
</organism>
<accession>A0A972GQM7</accession>
<proteinExistence type="predicted"/>
<feature type="compositionally biased region" description="Polar residues" evidence="1">
    <location>
        <begin position="1"/>
        <end position="11"/>
    </location>
</feature>
<dbReference type="InterPro" id="IPR015069">
    <property type="entry name" value="2H-PEstase_DUF1868"/>
</dbReference>
<feature type="region of interest" description="Disordered" evidence="1">
    <location>
        <begin position="1"/>
        <end position="26"/>
    </location>
</feature>
<evidence type="ECO:0000256" key="1">
    <source>
        <dbReference type="SAM" id="MobiDB-lite"/>
    </source>
</evidence>
<dbReference type="SUPFAM" id="SSF55144">
    <property type="entry name" value="LigT-like"/>
    <property type="match status" value="1"/>
</dbReference>
<comment type="caution">
    <text evidence="3">The sequence shown here is derived from an EMBL/GenBank/DDBJ whole genome shotgun (WGS) entry which is preliminary data.</text>
</comment>
<dbReference type="Pfam" id="PF08975">
    <property type="entry name" value="2H-phosphodiest"/>
    <property type="match status" value="1"/>
</dbReference>
<dbReference type="EMBL" id="WHOD01000055">
    <property type="protein sequence ID" value="NOU94400.1"/>
    <property type="molecule type" value="Genomic_DNA"/>
</dbReference>
<protein>
    <submittedName>
        <fullName evidence="3">DUF1868 domain-containing protein</fullName>
    </submittedName>
</protein>
<reference evidence="3" key="1">
    <citation type="submission" date="2019-10" db="EMBL/GenBank/DDBJ databases">
        <title>Description of Paenibacillus glebae sp. nov.</title>
        <authorList>
            <person name="Carlier A."/>
            <person name="Qi S."/>
        </authorList>
    </citation>
    <scope>NUCLEOTIDE SEQUENCE</scope>
    <source>
        <strain evidence="3">LMG 31456</strain>
    </source>
</reference>
<dbReference type="RefSeq" id="WP_171652587.1">
    <property type="nucleotide sequence ID" value="NZ_WHOD01000055.1"/>
</dbReference>
<dbReference type="AlphaFoldDB" id="A0A972GQM7"/>
<dbReference type="InterPro" id="IPR009097">
    <property type="entry name" value="Cyclic_Pdiesterase"/>
</dbReference>
<dbReference type="Gene3D" id="3.90.1140.10">
    <property type="entry name" value="Cyclic phosphodiesterase"/>
    <property type="match status" value="1"/>
</dbReference>
<evidence type="ECO:0000313" key="3">
    <source>
        <dbReference type="EMBL" id="NOU94400.1"/>
    </source>
</evidence>
<gene>
    <name evidence="3" type="ORF">GC093_14395</name>
</gene>
<keyword evidence="4" id="KW-1185">Reference proteome</keyword>
<evidence type="ECO:0000259" key="2">
    <source>
        <dbReference type="Pfam" id="PF08975"/>
    </source>
</evidence>
<dbReference type="Proteomes" id="UP000641588">
    <property type="component" value="Unassembled WGS sequence"/>
</dbReference>
<sequence length="256" mass="29389">MNHSKPSNSGTDGKHPGTENIENKPFTAAVSSHQRTYTKVVGRKFHEDGSVRYFPGNTIICPVDPSSAVYAQLLRLADGFQKLSCSRSFTLLPPSSYHMTVIQGVCDEDRKTELWTRFLPLDAPLEETDRLFREKWETVRIPDGFNMKFHYLHAEGVALTVNLQPLTEDDAHELKMFRDDVSVKLGLRFPNHDDYHFHISIGYRIMDLTGEEEEELLRFKEQTERELGEHFGVYASVPPKLVFFKDMFKFADATVT</sequence>
<feature type="domain" description="DUF1868" evidence="2">
    <location>
        <begin position="44"/>
        <end position="154"/>
    </location>
</feature>
<name>A0A972GQM7_9BACL</name>